<accession>A0A0S3AFC9</accession>
<dbReference type="EMBL" id="FNLN01000002">
    <property type="protein sequence ID" value="SDT84796.1"/>
    <property type="molecule type" value="Genomic_DNA"/>
</dbReference>
<feature type="signal peptide" evidence="1">
    <location>
        <begin position="1"/>
        <end position="27"/>
    </location>
</feature>
<evidence type="ECO:0000313" key="5">
    <source>
        <dbReference type="EMBL" id="SEQ59694.1"/>
    </source>
</evidence>
<dbReference type="EMBL" id="QAOL01000031">
    <property type="protein sequence ID" value="PTQ81542.1"/>
    <property type="molecule type" value="Genomic_DNA"/>
</dbReference>
<dbReference type="Proteomes" id="UP000181998">
    <property type="component" value="Unassembled WGS sequence"/>
</dbReference>
<organism evidence="3 8">
    <name type="scientific">Nitrosomonas ureae</name>
    <dbReference type="NCBI Taxonomy" id="44577"/>
    <lineage>
        <taxon>Bacteria</taxon>
        <taxon>Pseudomonadati</taxon>
        <taxon>Pseudomonadota</taxon>
        <taxon>Betaproteobacteria</taxon>
        <taxon>Nitrosomonadales</taxon>
        <taxon>Nitrosomonadaceae</taxon>
        <taxon>Nitrosomonas</taxon>
    </lineage>
</organism>
<dbReference type="Pfam" id="PF16694">
    <property type="entry name" value="Cytochrome_P460"/>
    <property type="match status" value="1"/>
</dbReference>
<reference evidence="4" key="1">
    <citation type="submission" date="2016-10" db="EMBL/GenBank/DDBJ databases">
        <authorList>
            <person name="de Groot N.N."/>
        </authorList>
    </citation>
    <scope>NUCLEOTIDE SEQUENCE [LARGE SCALE GENOMIC DNA]</scope>
    <source>
        <strain evidence="4">Nm10</strain>
        <strain evidence="5">Nm9</strain>
    </source>
</reference>
<dbReference type="STRING" id="44577.ATY38_00655"/>
<evidence type="ECO:0000313" key="4">
    <source>
        <dbReference type="EMBL" id="SDT84796.1"/>
    </source>
</evidence>
<evidence type="ECO:0000259" key="2">
    <source>
        <dbReference type="Pfam" id="PF16694"/>
    </source>
</evidence>
<dbReference type="Proteomes" id="UP000182882">
    <property type="component" value="Unassembled WGS sequence"/>
</dbReference>
<feature type="domain" description="Cytochrome P460" evidence="2">
    <location>
        <begin position="51"/>
        <end position="183"/>
    </location>
</feature>
<protein>
    <submittedName>
        <fullName evidence="3">Cytochrome P460</fullName>
    </submittedName>
</protein>
<evidence type="ECO:0000313" key="3">
    <source>
        <dbReference type="EMBL" id="PTQ81542.1"/>
    </source>
</evidence>
<reference evidence="6 7" key="2">
    <citation type="submission" date="2016-10" db="EMBL/GenBank/DDBJ databases">
        <authorList>
            <person name="Varghese N."/>
            <person name="Submissions S."/>
        </authorList>
    </citation>
    <scope>NUCLEOTIDE SEQUENCE [LARGE SCALE GENOMIC DNA]</scope>
    <source>
        <strain evidence="7">Nm10</strain>
        <strain evidence="6">Nm9</strain>
    </source>
</reference>
<dbReference type="Gene3D" id="3.50.70.20">
    <property type="entry name" value="Cytochrome P460"/>
    <property type="match status" value="1"/>
</dbReference>
<reference evidence="3 8" key="3">
    <citation type="submission" date="2018-04" db="EMBL/GenBank/DDBJ databases">
        <title>Active sludge and wastewater microbial communities from Klosterneuburg, Austria.</title>
        <authorList>
            <person name="Wagner M."/>
        </authorList>
    </citation>
    <scope>NUCLEOTIDE SEQUENCE [LARGE SCALE GENOMIC DNA]</scope>
    <source>
        <strain evidence="3 8">Nm4</strain>
    </source>
</reference>
<dbReference type="KEGG" id="nur:ATY38_00655"/>
<dbReference type="AlphaFoldDB" id="A0A0S3AFC9"/>
<evidence type="ECO:0000313" key="8">
    <source>
        <dbReference type="Proteomes" id="UP000244110"/>
    </source>
</evidence>
<dbReference type="RefSeq" id="WP_062557592.1">
    <property type="nucleotide sequence ID" value="NZ_CP013341.1"/>
</dbReference>
<evidence type="ECO:0000256" key="1">
    <source>
        <dbReference type="SAM" id="SignalP"/>
    </source>
</evidence>
<gene>
    <name evidence="3" type="ORF">C8R28_10313</name>
    <name evidence="4" type="ORF">SAMN05216406_102114</name>
    <name evidence="5" type="ORF">SAMN05421510_10984</name>
</gene>
<proteinExistence type="predicted"/>
<dbReference type="EMBL" id="FOFX01000098">
    <property type="protein sequence ID" value="SEQ59694.1"/>
    <property type="molecule type" value="Genomic_DNA"/>
</dbReference>
<keyword evidence="7" id="KW-1185">Reference proteome</keyword>
<dbReference type="InterPro" id="IPR032033">
    <property type="entry name" value="Cytochrome_P460"/>
</dbReference>
<dbReference type="CDD" id="cd20751">
    <property type="entry name" value="cyt_P460_Ne-like"/>
    <property type="match status" value="1"/>
</dbReference>
<feature type="chain" id="PRO_5014239297" evidence="1">
    <location>
        <begin position="28"/>
        <end position="196"/>
    </location>
</feature>
<evidence type="ECO:0000313" key="7">
    <source>
        <dbReference type="Proteomes" id="UP000182882"/>
    </source>
</evidence>
<keyword evidence="1" id="KW-0732">Signal</keyword>
<name>A0A0S3AFC9_9PROT</name>
<sequence>MLQFKKTLLSSIALVLLSIALANPVIASDAHHAHKGLNYGSFTKEHVLLTPKGYREWVFIGASVTPNELNDDKAAFPEFHNVYIDPTSWDHWKKTGEFRDGTVIVKELAGVGSKASPSGNGYFPGEFNGIAAMVKDSKRYSERPGNWAFFGFESYEAKQGIIQADEACAACHTEHAAHDMVFTQFYPVLRAGKPSK</sequence>
<dbReference type="Proteomes" id="UP000244110">
    <property type="component" value="Unassembled WGS sequence"/>
</dbReference>
<dbReference type="InterPro" id="IPR038142">
    <property type="entry name" value="Cytochrome_P460_sp"/>
</dbReference>
<evidence type="ECO:0000313" key="6">
    <source>
        <dbReference type="Proteomes" id="UP000181998"/>
    </source>
</evidence>
<dbReference type="OrthoDB" id="511546at2"/>